<dbReference type="InterPro" id="IPR050953">
    <property type="entry name" value="N4_N6_ade-DNA_methylase"/>
</dbReference>
<comment type="similarity">
    <text evidence="1">Belongs to the N(4)/N(6)-methyltransferase family.</text>
</comment>
<dbReference type="GO" id="GO:0009007">
    <property type="term" value="F:site-specific DNA-methyltransferase (adenine-specific) activity"/>
    <property type="evidence" value="ECO:0007669"/>
    <property type="project" value="UniProtKB-EC"/>
</dbReference>
<dbReference type="OrthoDB" id="9815272at2"/>
<reference evidence="9 10" key="1">
    <citation type="submission" date="2017-03" db="EMBL/GenBank/DDBJ databases">
        <title>Genome sequence of Clostridium hungatei DSM 14427.</title>
        <authorList>
            <person name="Poehlein A."/>
            <person name="Daniel R."/>
        </authorList>
    </citation>
    <scope>NUCLEOTIDE SEQUENCE [LARGE SCALE GENOMIC DNA]</scope>
    <source>
        <strain evidence="9 10">DSM 14427</strain>
    </source>
</reference>
<evidence type="ECO:0000256" key="2">
    <source>
        <dbReference type="ARBA" id="ARBA00011900"/>
    </source>
</evidence>
<dbReference type="RefSeq" id="WP_080066677.1">
    <property type="nucleotide sequence ID" value="NZ_MZGX01000044.1"/>
</dbReference>
<gene>
    <name evidence="9" type="ORF">CLHUN_42370</name>
</gene>
<dbReference type="GO" id="GO:0008170">
    <property type="term" value="F:N-methyltransferase activity"/>
    <property type="evidence" value="ECO:0007669"/>
    <property type="project" value="InterPro"/>
</dbReference>
<accession>A0A1V4SDT3</accession>
<dbReference type="Pfam" id="PF22837">
    <property type="entry name" value="M_Eco57I_C"/>
    <property type="match status" value="1"/>
</dbReference>
<keyword evidence="10" id="KW-1185">Reference proteome</keyword>
<evidence type="ECO:0000313" key="9">
    <source>
        <dbReference type="EMBL" id="OPX41893.1"/>
    </source>
</evidence>
<proteinExistence type="inferred from homology"/>
<evidence type="ECO:0000256" key="4">
    <source>
        <dbReference type="ARBA" id="ARBA00022679"/>
    </source>
</evidence>
<dbReference type="AlphaFoldDB" id="A0A1V4SDT3"/>
<evidence type="ECO:0000259" key="8">
    <source>
        <dbReference type="Pfam" id="PF22837"/>
    </source>
</evidence>
<dbReference type="InterPro" id="IPR054520">
    <property type="entry name" value="M_Eco57I_C"/>
</dbReference>
<keyword evidence="5" id="KW-0949">S-adenosyl-L-methionine</keyword>
<dbReference type="EMBL" id="MZGX01000044">
    <property type="protein sequence ID" value="OPX41893.1"/>
    <property type="molecule type" value="Genomic_DNA"/>
</dbReference>
<evidence type="ECO:0000256" key="5">
    <source>
        <dbReference type="ARBA" id="ARBA00022691"/>
    </source>
</evidence>
<evidence type="ECO:0000256" key="3">
    <source>
        <dbReference type="ARBA" id="ARBA00022603"/>
    </source>
</evidence>
<dbReference type="PROSITE" id="PS00092">
    <property type="entry name" value="N6_MTASE"/>
    <property type="match status" value="1"/>
</dbReference>
<evidence type="ECO:0000259" key="7">
    <source>
        <dbReference type="Pfam" id="PF07669"/>
    </source>
</evidence>
<dbReference type="Proteomes" id="UP000191554">
    <property type="component" value="Unassembled WGS sequence"/>
</dbReference>
<sequence>MKEKASDQKLRGGYYTPTPIADFLCEWAIQTNNDTILEPSCGDGVILESAAKTLIKLQCKKVNTSGLLNGIELNGEEAIKAKDRLYKLGLYDVDKNIHTGDFFEYYEKILTYNNKFDVIVGNPPFIRYQDCKKEQMDIAFRITRSVGLELNKLTNIWVPFLVSASLLLKENGRLAMVIPAELFQVGYAAQIRRFLSDFYKKITVITFKKLVFPDIQQEVILLLAEKNATTEGISILEIEDIDMLNTYKKNNFFGIELKPIEHTGEKWTQYFLKSDEIELLHSLKQSRKLTNSRDAIDVDVGVVTGNNDFFIVKSGDIQNEKSYTTRMVTRSAHLNGLVFTEEDWNGMAERLLPSRLLSLNDTNDYDQYPQEIKELIKLGQKHGVNEGYKCRIRKKWYIVPSVWIPEAFMLRQVHAFPKIVFNEARASCTDTIHRVRFKKNIDGRVICGAFVNSLTFAFSEITGRSYGGGVLTFEPSEAENIPIPLMGAEKLDLEKLDYLFRQEGIYAVLDYTDDILLKDGLGLSKGEIVKIRGIWEKLRDRRIYRKNNKK</sequence>
<name>A0A1V4SDT3_RUMHU</name>
<keyword evidence="4 9" id="KW-0808">Transferase</keyword>
<keyword evidence="3 9" id="KW-0489">Methyltransferase</keyword>
<evidence type="ECO:0000256" key="1">
    <source>
        <dbReference type="ARBA" id="ARBA00006594"/>
    </source>
</evidence>
<dbReference type="GO" id="GO:0003677">
    <property type="term" value="F:DNA binding"/>
    <property type="evidence" value="ECO:0007669"/>
    <property type="project" value="InterPro"/>
</dbReference>
<dbReference type="REBASE" id="200194">
    <property type="entry name" value="M.Chu14427ORF42370P"/>
</dbReference>
<dbReference type="GO" id="GO:0009307">
    <property type="term" value="P:DNA restriction-modification system"/>
    <property type="evidence" value="ECO:0007669"/>
    <property type="project" value="UniProtKB-KW"/>
</dbReference>
<dbReference type="GO" id="GO:0032259">
    <property type="term" value="P:methylation"/>
    <property type="evidence" value="ECO:0007669"/>
    <property type="project" value="UniProtKB-KW"/>
</dbReference>
<feature type="domain" description="Type II methyltransferase M.TaqI-like" evidence="7">
    <location>
        <begin position="100"/>
        <end position="209"/>
    </location>
</feature>
<comment type="catalytic activity">
    <reaction evidence="6">
        <text>a 2'-deoxyadenosine in DNA + S-adenosyl-L-methionine = an N(6)-methyl-2'-deoxyadenosine in DNA + S-adenosyl-L-homocysteine + H(+)</text>
        <dbReference type="Rhea" id="RHEA:15197"/>
        <dbReference type="Rhea" id="RHEA-COMP:12418"/>
        <dbReference type="Rhea" id="RHEA-COMP:12419"/>
        <dbReference type="ChEBI" id="CHEBI:15378"/>
        <dbReference type="ChEBI" id="CHEBI:57856"/>
        <dbReference type="ChEBI" id="CHEBI:59789"/>
        <dbReference type="ChEBI" id="CHEBI:90615"/>
        <dbReference type="ChEBI" id="CHEBI:90616"/>
        <dbReference type="EC" id="2.1.1.72"/>
    </reaction>
</comment>
<dbReference type="InterPro" id="IPR002052">
    <property type="entry name" value="DNA_methylase_N6_adenine_CS"/>
</dbReference>
<dbReference type="Pfam" id="PF07669">
    <property type="entry name" value="Eco57I"/>
    <property type="match status" value="1"/>
</dbReference>
<protein>
    <recommendedName>
        <fullName evidence="2">site-specific DNA-methyltransferase (adenine-specific)</fullName>
        <ecNumber evidence="2">2.1.1.72</ecNumber>
    </recommendedName>
</protein>
<evidence type="ECO:0000256" key="6">
    <source>
        <dbReference type="ARBA" id="ARBA00047942"/>
    </source>
</evidence>
<dbReference type="PRINTS" id="PR00507">
    <property type="entry name" value="N12N6MTFRASE"/>
</dbReference>
<dbReference type="InterPro" id="IPR011639">
    <property type="entry name" value="MethylTrfase_TaqI-like_dom"/>
</dbReference>
<dbReference type="SUPFAM" id="SSF53335">
    <property type="entry name" value="S-adenosyl-L-methionine-dependent methyltransferases"/>
    <property type="match status" value="1"/>
</dbReference>
<organism evidence="9 10">
    <name type="scientific">Ruminiclostridium hungatei</name>
    <name type="common">Clostridium hungatei</name>
    <dbReference type="NCBI Taxonomy" id="48256"/>
    <lineage>
        <taxon>Bacteria</taxon>
        <taxon>Bacillati</taxon>
        <taxon>Bacillota</taxon>
        <taxon>Clostridia</taxon>
        <taxon>Eubacteriales</taxon>
        <taxon>Oscillospiraceae</taxon>
        <taxon>Ruminiclostridium</taxon>
    </lineage>
</organism>
<dbReference type="STRING" id="48256.CLHUN_42370"/>
<comment type="caution">
    <text evidence="9">The sequence shown here is derived from an EMBL/GenBank/DDBJ whole genome shotgun (WGS) entry which is preliminary data.</text>
</comment>
<dbReference type="Gene3D" id="3.40.50.150">
    <property type="entry name" value="Vaccinia Virus protein VP39"/>
    <property type="match status" value="1"/>
</dbReference>
<feature type="domain" description="Type II methyltransferase M.Eco57I C-terminal" evidence="8">
    <location>
        <begin position="265"/>
        <end position="517"/>
    </location>
</feature>
<dbReference type="PANTHER" id="PTHR33841:SF5">
    <property type="entry name" value="DNA METHYLASE (MODIFICATION METHYLASE) (METHYLTRANSFERASE)-RELATED"/>
    <property type="match status" value="1"/>
</dbReference>
<evidence type="ECO:0000313" key="10">
    <source>
        <dbReference type="Proteomes" id="UP000191554"/>
    </source>
</evidence>
<dbReference type="EC" id="2.1.1.72" evidence="2"/>
<dbReference type="PANTHER" id="PTHR33841">
    <property type="entry name" value="DNA METHYLTRANSFERASE YEEA-RELATED"/>
    <property type="match status" value="1"/>
</dbReference>
<dbReference type="InterPro" id="IPR029063">
    <property type="entry name" value="SAM-dependent_MTases_sf"/>
</dbReference>